<dbReference type="Proteomes" id="UP001589891">
    <property type="component" value="Unassembled WGS sequence"/>
</dbReference>
<reference evidence="1 2" key="1">
    <citation type="submission" date="2024-09" db="EMBL/GenBank/DDBJ databases">
        <authorList>
            <person name="Sun Q."/>
            <person name="Mori K."/>
        </authorList>
    </citation>
    <scope>NUCLEOTIDE SEQUENCE [LARGE SCALE GENOMIC DNA]</scope>
    <source>
        <strain evidence="1 2">NCAIM B.01794</strain>
    </source>
</reference>
<organism evidence="1 2">
    <name type="scientific">Azorhizophilus paspali</name>
    <name type="common">Azotobacter paspali</name>
    <dbReference type="NCBI Taxonomy" id="69963"/>
    <lineage>
        <taxon>Bacteria</taxon>
        <taxon>Pseudomonadati</taxon>
        <taxon>Pseudomonadota</taxon>
        <taxon>Gammaproteobacteria</taxon>
        <taxon>Pseudomonadales</taxon>
        <taxon>Pseudomonadaceae</taxon>
        <taxon>Azorhizophilus</taxon>
    </lineage>
</organism>
<dbReference type="RefSeq" id="WP_376943659.1">
    <property type="nucleotide sequence ID" value="NZ_CP171449.1"/>
</dbReference>
<evidence type="ECO:0000313" key="2">
    <source>
        <dbReference type="Proteomes" id="UP001589891"/>
    </source>
</evidence>
<evidence type="ECO:0008006" key="3">
    <source>
        <dbReference type="Google" id="ProtNLM"/>
    </source>
</evidence>
<name>A0ABV6SLA4_AZOPA</name>
<comment type="caution">
    <text evidence="1">The sequence shown here is derived from an EMBL/GenBank/DDBJ whole genome shotgun (WGS) entry which is preliminary data.</text>
</comment>
<proteinExistence type="predicted"/>
<protein>
    <recommendedName>
        <fullName evidence="3">TnsA endonuclease N-terminal domain-containing protein</fullName>
    </recommendedName>
</protein>
<sequence>MGWPARNGGLERCFIQWACVDASILALCRISENRHTFAHLRYVRQDGLPAFYCPDFLLRTSDALYLVETKARKDVNRPDVQHKLKAAQTWCERIDVLLLEQRQALSRHHVLLGESLFHDWRVKGASLAELLRFGRSWPVAAIERQSRLF</sequence>
<gene>
    <name evidence="1" type="ORF">ACFFGX_05605</name>
</gene>
<keyword evidence="2" id="KW-1185">Reference proteome</keyword>
<dbReference type="EMBL" id="JBHLSS010000036">
    <property type="protein sequence ID" value="MFC0709090.1"/>
    <property type="molecule type" value="Genomic_DNA"/>
</dbReference>
<evidence type="ECO:0000313" key="1">
    <source>
        <dbReference type="EMBL" id="MFC0709090.1"/>
    </source>
</evidence>
<accession>A0ABV6SLA4</accession>